<evidence type="ECO:0000313" key="2">
    <source>
        <dbReference type="Proteomes" id="UP001159042"/>
    </source>
</evidence>
<keyword evidence="2" id="KW-1185">Reference proteome</keyword>
<reference evidence="1 2" key="1">
    <citation type="journal article" date="2023" name="Insect Mol. Biol.">
        <title>Genome sequencing provides insights into the evolution of gene families encoding plant cell wall-degrading enzymes in longhorned beetles.</title>
        <authorList>
            <person name="Shin N.R."/>
            <person name="Okamura Y."/>
            <person name="Kirsch R."/>
            <person name="Pauchet Y."/>
        </authorList>
    </citation>
    <scope>NUCLEOTIDE SEQUENCE [LARGE SCALE GENOMIC DNA]</scope>
    <source>
        <strain evidence="1">EAD_L_NR</strain>
    </source>
</reference>
<name>A0AAV8VPM5_9CUCU</name>
<comment type="caution">
    <text evidence="1">The sequence shown here is derived from an EMBL/GenBank/DDBJ whole genome shotgun (WGS) entry which is preliminary data.</text>
</comment>
<organism evidence="1 2">
    <name type="scientific">Exocentrus adspersus</name>
    <dbReference type="NCBI Taxonomy" id="1586481"/>
    <lineage>
        <taxon>Eukaryota</taxon>
        <taxon>Metazoa</taxon>
        <taxon>Ecdysozoa</taxon>
        <taxon>Arthropoda</taxon>
        <taxon>Hexapoda</taxon>
        <taxon>Insecta</taxon>
        <taxon>Pterygota</taxon>
        <taxon>Neoptera</taxon>
        <taxon>Endopterygota</taxon>
        <taxon>Coleoptera</taxon>
        <taxon>Polyphaga</taxon>
        <taxon>Cucujiformia</taxon>
        <taxon>Chrysomeloidea</taxon>
        <taxon>Cerambycidae</taxon>
        <taxon>Lamiinae</taxon>
        <taxon>Acanthocinini</taxon>
        <taxon>Exocentrus</taxon>
    </lineage>
</organism>
<dbReference type="Proteomes" id="UP001159042">
    <property type="component" value="Unassembled WGS sequence"/>
</dbReference>
<evidence type="ECO:0000313" key="1">
    <source>
        <dbReference type="EMBL" id="KAJ8916069.1"/>
    </source>
</evidence>
<gene>
    <name evidence="1" type="ORF">NQ315_010937</name>
</gene>
<accession>A0AAV8VPM5</accession>
<protein>
    <submittedName>
        <fullName evidence="1">Uncharacterized protein</fullName>
    </submittedName>
</protein>
<dbReference type="EMBL" id="JANEYG010000046">
    <property type="protein sequence ID" value="KAJ8916069.1"/>
    <property type="molecule type" value="Genomic_DNA"/>
</dbReference>
<proteinExistence type="predicted"/>
<sequence>MTNSNNPRRPSTARRKSKSFRQFPQIIVHPAENQLSVTNSMPDIHSSLLKDLHVDRVFNNVSNLNASCPDLTGGDIFCTHFDAESEDDVFEDYDDYSENLSVCSETMSDFKYQQEQFVREPRTRKTNSYSVVESQNLYLKDLNSLSLTKQKYAGSLSRRKKKDEMPSDVLKRNWKMKHSTSMHNLFKETPRRRISEQPFDNYYTVHGENHFSHHGPVYRNVHSRSPNYAMYDYPPAW</sequence>
<dbReference type="AlphaFoldDB" id="A0AAV8VPM5"/>